<dbReference type="AlphaFoldDB" id="A0A1C0TW78"/>
<accession>A0A1C0TW78</accession>
<keyword evidence="1" id="KW-0812">Transmembrane</keyword>
<proteinExistence type="predicted"/>
<dbReference type="OrthoDB" id="9760788at2"/>
<evidence type="ECO:0000313" key="3">
    <source>
        <dbReference type="Proteomes" id="UP000093366"/>
    </source>
</evidence>
<feature type="transmembrane region" description="Helical" evidence="1">
    <location>
        <begin position="203"/>
        <end position="224"/>
    </location>
</feature>
<feature type="transmembrane region" description="Helical" evidence="1">
    <location>
        <begin position="12"/>
        <end position="33"/>
    </location>
</feature>
<organism evidence="2 3">
    <name type="scientific">Pseudoalteromonas luteoviolacea</name>
    <dbReference type="NCBI Taxonomy" id="43657"/>
    <lineage>
        <taxon>Bacteria</taxon>
        <taxon>Pseudomonadati</taxon>
        <taxon>Pseudomonadota</taxon>
        <taxon>Gammaproteobacteria</taxon>
        <taxon>Alteromonadales</taxon>
        <taxon>Pseudoalteromonadaceae</taxon>
        <taxon>Pseudoalteromonas</taxon>
    </lineage>
</organism>
<dbReference type="EMBL" id="MAUJ01000001">
    <property type="protein sequence ID" value="OCQ23582.1"/>
    <property type="molecule type" value="Genomic_DNA"/>
</dbReference>
<dbReference type="InterPro" id="IPR005625">
    <property type="entry name" value="PepSY-ass_TM"/>
</dbReference>
<feature type="transmembrane region" description="Helical" evidence="1">
    <location>
        <begin position="434"/>
        <end position="456"/>
    </location>
</feature>
<name>A0A1C0TW78_9GAMM</name>
<keyword evidence="1" id="KW-1133">Transmembrane helix</keyword>
<feature type="transmembrane region" description="Helical" evidence="1">
    <location>
        <begin position="245"/>
        <end position="265"/>
    </location>
</feature>
<gene>
    <name evidence="2" type="ORF">A7985_06470</name>
</gene>
<dbReference type="Proteomes" id="UP000093366">
    <property type="component" value="Unassembled WGS sequence"/>
</dbReference>
<keyword evidence="1" id="KW-0472">Membrane</keyword>
<sequence>MLKQLLKWHRRIALVCLVPFVIWALSGLLHPAMSHFAKAPRINAAPIQVNTQNIQIYAQLKELLNQAHIEHFSHASLIHFGGRYYYQIREVKFNQLLVHYLPIDGQVSTLTDQQYAHALASQWSEKNIIDSKLVTQFSPAYPEINRVLPVYRFTLEDGNLLYIDTLGKRVTAHNTPLRESLSFWFKHLHTWQFAGDRHSPWRILPMLFLSGALLVMAILGLFAYSLLWPRIKSTRLNNHTLHRGAGLALSLCLLGFATSSMHILIDKFYPQTFRQTVPDNTLYTRALNHDPVKALVQSGGDNFQLVSIDGEIYSQVVSYEKRNMQFSYWQQGPTNINNQLRAEHVLYTQLNVQGQVSHVEQINKFGPTYGFINKRLPVIQLRFEHNPSTLYSVEPHTGYIAAVDDTWQNARSWHFGYLHKYHFLNPIGKGPRDIVIAIICLGLVSVAILGTSLYFARTVRQRRAKQQRDLNNNELLKITKEQA</sequence>
<evidence type="ECO:0008006" key="4">
    <source>
        <dbReference type="Google" id="ProtNLM"/>
    </source>
</evidence>
<protein>
    <recommendedName>
        <fullName evidence="4">PepSY domain-containing protein</fullName>
    </recommendedName>
</protein>
<dbReference type="RefSeq" id="WP_065789597.1">
    <property type="nucleotide sequence ID" value="NZ_MAUJ01000001.1"/>
</dbReference>
<reference evidence="3" key="1">
    <citation type="submission" date="2016-07" db="EMBL/GenBank/DDBJ databases">
        <authorList>
            <person name="Florea S."/>
            <person name="Webb J.S."/>
            <person name="Jaromczyk J."/>
            <person name="Schardl C.L."/>
        </authorList>
    </citation>
    <scope>NUCLEOTIDE SEQUENCE [LARGE SCALE GENOMIC DNA]</scope>
    <source>
        <strain evidence="3">IPB1</strain>
    </source>
</reference>
<comment type="caution">
    <text evidence="2">The sequence shown here is derived from an EMBL/GenBank/DDBJ whole genome shotgun (WGS) entry which is preliminary data.</text>
</comment>
<evidence type="ECO:0000313" key="2">
    <source>
        <dbReference type="EMBL" id="OCQ23582.1"/>
    </source>
</evidence>
<evidence type="ECO:0000256" key="1">
    <source>
        <dbReference type="SAM" id="Phobius"/>
    </source>
</evidence>
<dbReference type="Pfam" id="PF03929">
    <property type="entry name" value="PepSY_TM"/>
    <property type="match status" value="1"/>
</dbReference>